<protein>
    <submittedName>
        <fullName evidence="1">Uncharacterized protein</fullName>
    </submittedName>
</protein>
<dbReference type="Proteomes" id="UP000184016">
    <property type="component" value="Unassembled WGS sequence"/>
</dbReference>
<evidence type="ECO:0000313" key="2">
    <source>
        <dbReference type="Proteomes" id="UP000184016"/>
    </source>
</evidence>
<keyword evidence="2" id="KW-1185">Reference proteome</keyword>
<evidence type="ECO:0000313" key="1">
    <source>
        <dbReference type="EMBL" id="SHJ67089.1"/>
    </source>
</evidence>
<accession>A0A1M6L7R8</accession>
<name>A0A1M6L7R8_9BACL</name>
<gene>
    <name evidence="1" type="ORF">SAMN05443507_102122</name>
</gene>
<proteinExistence type="predicted"/>
<sequence>MKVRERLAWFCLGLLMGALTLFVMQSREINDLYLKAAKSNIIISELKEENARMYVQLHNPSQTLIQSIRVECSVPGNNEAVAMIGSRYAKEQLTFLIGRELDILMRSPTIPERILNGQTFMALGRKYQIRVTMVVLGEVIYVQLRASPAA</sequence>
<dbReference type="EMBL" id="FRAF01000002">
    <property type="protein sequence ID" value="SHJ67089.1"/>
    <property type="molecule type" value="Genomic_DNA"/>
</dbReference>
<dbReference type="AlphaFoldDB" id="A0A1M6L7R8"/>
<organism evidence="1 2">
    <name type="scientific">Alicyclobacillus tolerans</name>
    <dbReference type="NCBI Taxonomy" id="90970"/>
    <lineage>
        <taxon>Bacteria</taxon>
        <taxon>Bacillati</taxon>
        <taxon>Bacillota</taxon>
        <taxon>Bacilli</taxon>
        <taxon>Bacillales</taxon>
        <taxon>Alicyclobacillaceae</taxon>
        <taxon>Alicyclobacillus</taxon>
    </lineage>
</organism>
<reference evidence="2" key="1">
    <citation type="submission" date="2016-11" db="EMBL/GenBank/DDBJ databases">
        <authorList>
            <person name="Varghese N."/>
            <person name="Submissions S."/>
        </authorList>
    </citation>
    <scope>NUCLEOTIDE SEQUENCE [LARGE SCALE GENOMIC DNA]</scope>
    <source>
        <strain evidence="2">USBA-503</strain>
    </source>
</reference>
<dbReference type="STRING" id="1830138.SAMN05443507_102122"/>